<organism evidence="2 3">
    <name type="scientific">Monodelphis domestica</name>
    <name type="common">Gray short-tailed opossum</name>
    <dbReference type="NCBI Taxonomy" id="13616"/>
    <lineage>
        <taxon>Eukaryota</taxon>
        <taxon>Metazoa</taxon>
        <taxon>Chordata</taxon>
        <taxon>Craniata</taxon>
        <taxon>Vertebrata</taxon>
        <taxon>Euteleostomi</taxon>
        <taxon>Mammalia</taxon>
        <taxon>Metatheria</taxon>
        <taxon>Didelphimorphia</taxon>
        <taxon>Didelphidae</taxon>
        <taxon>Monodelphis</taxon>
    </lineage>
</organism>
<dbReference type="Proteomes" id="UP000002280">
    <property type="component" value="Chromosome 2"/>
</dbReference>
<reference evidence="2" key="3">
    <citation type="submission" date="2025-09" db="UniProtKB">
        <authorList>
            <consortium name="Ensembl"/>
        </authorList>
    </citation>
    <scope>IDENTIFICATION</scope>
</reference>
<dbReference type="Bgee" id="ENSMODG00000036907">
    <property type="expression patterns" value="Expressed in spermatocyte and 15 other cell types or tissues"/>
</dbReference>
<evidence type="ECO:0000256" key="1">
    <source>
        <dbReference type="SAM" id="MobiDB-lite"/>
    </source>
</evidence>
<reference evidence="2 3" key="1">
    <citation type="journal article" date="2007" name="Nature">
        <title>Genome of the marsupial Monodelphis domestica reveals innovation in non-coding sequences.</title>
        <authorList>
            <person name="Mikkelsen T.S."/>
            <person name="Wakefield M.J."/>
            <person name="Aken B."/>
            <person name="Amemiya C.T."/>
            <person name="Chang J.L."/>
            <person name="Duke S."/>
            <person name="Garber M."/>
            <person name="Gentles A.J."/>
            <person name="Goodstadt L."/>
            <person name="Heger A."/>
            <person name="Jurka J."/>
            <person name="Kamal M."/>
            <person name="Mauceli E."/>
            <person name="Searle S.M."/>
            <person name="Sharpe T."/>
            <person name="Baker M.L."/>
            <person name="Batzer M.A."/>
            <person name="Benos P.V."/>
            <person name="Belov K."/>
            <person name="Clamp M."/>
            <person name="Cook A."/>
            <person name="Cuff J."/>
            <person name="Das R."/>
            <person name="Davidow L."/>
            <person name="Deakin J.E."/>
            <person name="Fazzari M.J."/>
            <person name="Glass J.L."/>
            <person name="Grabherr M."/>
            <person name="Greally J.M."/>
            <person name="Gu W."/>
            <person name="Hore T.A."/>
            <person name="Huttley G.A."/>
            <person name="Kleber M."/>
            <person name="Jirtle R.L."/>
            <person name="Koina E."/>
            <person name="Lee J.T."/>
            <person name="Mahony S."/>
            <person name="Marra M.A."/>
            <person name="Miller R.D."/>
            <person name="Nicholls R.D."/>
            <person name="Oda M."/>
            <person name="Papenfuss A.T."/>
            <person name="Parra Z.E."/>
            <person name="Pollock D.D."/>
            <person name="Ray D.A."/>
            <person name="Schein J.E."/>
            <person name="Speed T.P."/>
            <person name="Thompson K."/>
            <person name="VandeBerg J.L."/>
            <person name="Wade C.M."/>
            <person name="Walker J.A."/>
            <person name="Waters P.D."/>
            <person name="Webber C."/>
            <person name="Weidman J.R."/>
            <person name="Xie X."/>
            <person name="Zody M.C."/>
            <person name="Baldwin J."/>
            <person name="Abdouelleil A."/>
            <person name="Abdulkadir J."/>
            <person name="Abebe A."/>
            <person name="Abera B."/>
            <person name="Abreu J."/>
            <person name="Acer S.C."/>
            <person name="Aftuck L."/>
            <person name="Alexander A."/>
            <person name="An P."/>
            <person name="Anderson E."/>
            <person name="Anderson S."/>
            <person name="Arachi H."/>
            <person name="Azer M."/>
            <person name="Bachantsang P."/>
            <person name="Barry A."/>
            <person name="Bayul T."/>
            <person name="Berlin A."/>
            <person name="Bessette D."/>
            <person name="Bloom T."/>
            <person name="Bloom T."/>
            <person name="Boguslavskiy L."/>
            <person name="Bonnet C."/>
            <person name="Boukhgalter B."/>
            <person name="Bourzgui I."/>
            <person name="Brown A."/>
            <person name="Cahill P."/>
            <person name="Channer S."/>
            <person name="Cheshatsang Y."/>
            <person name="Chuda L."/>
            <person name="Citroen M."/>
            <person name="Collymore A."/>
            <person name="Cooke P."/>
            <person name="Costello M."/>
            <person name="D'Aco K."/>
            <person name="Daza R."/>
            <person name="De Haan G."/>
            <person name="DeGray S."/>
            <person name="DeMaso C."/>
            <person name="Dhargay N."/>
            <person name="Dooley K."/>
            <person name="Dooley E."/>
            <person name="Doricent M."/>
            <person name="Dorje P."/>
            <person name="Dorjee K."/>
            <person name="Dupes A."/>
            <person name="Elong R."/>
            <person name="Falk J."/>
            <person name="Farina A."/>
            <person name="Faro S."/>
            <person name="Ferguson D."/>
            <person name="Fisher S."/>
            <person name="Foley C.D."/>
            <person name="Franke A."/>
            <person name="Friedrich D."/>
            <person name="Gadbois L."/>
            <person name="Gearin G."/>
            <person name="Gearin C.R."/>
            <person name="Giannoukos G."/>
            <person name="Goode T."/>
            <person name="Graham J."/>
            <person name="Grandbois E."/>
            <person name="Grewal S."/>
            <person name="Gyaltsen K."/>
            <person name="Hafez N."/>
            <person name="Hagos B."/>
            <person name="Hall J."/>
            <person name="Henson C."/>
            <person name="Hollinger A."/>
            <person name="Honan T."/>
            <person name="Huard M.D."/>
            <person name="Hughes L."/>
            <person name="Hurhula B."/>
            <person name="Husby M.E."/>
            <person name="Kamat A."/>
            <person name="Kanga B."/>
            <person name="Kashin S."/>
            <person name="Khazanovich D."/>
            <person name="Kisner P."/>
            <person name="Lance K."/>
            <person name="Lara M."/>
            <person name="Lee W."/>
            <person name="Lennon N."/>
            <person name="Letendre F."/>
            <person name="LeVine R."/>
            <person name="Lipovsky A."/>
            <person name="Liu X."/>
            <person name="Liu J."/>
            <person name="Liu S."/>
            <person name="Lokyitsang T."/>
            <person name="Lokyitsang Y."/>
            <person name="Lubonja R."/>
            <person name="Lui A."/>
            <person name="MacDonald P."/>
            <person name="Magnisalis V."/>
            <person name="Maru K."/>
            <person name="Matthews C."/>
            <person name="McCusker W."/>
            <person name="McDonough S."/>
            <person name="Mehta T."/>
            <person name="Meldrim J."/>
            <person name="Meneus L."/>
            <person name="Mihai O."/>
            <person name="Mihalev A."/>
            <person name="Mihova T."/>
            <person name="Mittelman R."/>
            <person name="Mlenga V."/>
            <person name="Montmayeur A."/>
            <person name="Mulrain L."/>
            <person name="Navidi A."/>
            <person name="Naylor J."/>
            <person name="Negash T."/>
            <person name="Nguyen T."/>
            <person name="Nguyen N."/>
            <person name="Nicol R."/>
            <person name="Norbu C."/>
            <person name="Norbu N."/>
            <person name="Novod N."/>
            <person name="O'Neill B."/>
            <person name="Osman S."/>
            <person name="Markiewicz E."/>
            <person name="Oyono O.L."/>
            <person name="Patti C."/>
            <person name="Phunkhang P."/>
            <person name="Pierre F."/>
            <person name="Priest M."/>
            <person name="Raghuraman S."/>
            <person name="Rege F."/>
            <person name="Reyes R."/>
            <person name="Rise C."/>
            <person name="Rogov P."/>
            <person name="Ross K."/>
            <person name="Ryan E."/>
            <person name="Settipalli S."/>
            <person name="Shea T."/>
            <person name="Sherpa N."/>
            <person name="Shi L."/>
            <person name="Shih D."/>
            <person name="Sparrow T."/>
            <person name="Spaulding J."/>
            <person name="Stalker J."/>
            <person name="Stange-Thomann N."/>
            <person name="Stavropoulos S."/>
            <person name="Stone C."/>
            <person name="Strader C."/>
            <person name="Tesfaye S."/>
            <person name="Thomson T."/>
            <person name="Thoulutsang Y."/>
            <person name="Thoulutsang D."/>
            <person name="Topham K."/>
            <person name="Topping I."/>
            <person name="Tsamla T."/>
            <person name="Vassiliev H."/>
            <person name="Vo A."/>
            <person name="Wangchuk T."/>
            <person name="Wangdi T."/>
            <person name="Weiand M."/>
            <person name="Wilkinson J."/>
            <person name="Wilson A."/>
            <person name="Yadav S."/>
            <person name="Young G."/>
            <person name="Yu Q."/>
            <person name="Zembek L."/>
            <person name="Zhong D."/>
            <person name="Zimmer A."/>
            <person name="Zwirko Z."/>
            <person name="Jaffe D.B."/>
            <person name="Alvarez P."/>
            <person name="Brockman W."/>
            <person name="Butler J."/>
            <person name="Chin C."/>
            <person name="Gnerre S."/>
            <person name="MacCallum I."/>
            <person name="Graves J.A."/>
            <person name="Ponting C.P."/>
            <person name="Breen M."/>
            <person name="Samollow P.B."/>
            <person name="Lander E.S."/>
            <person name="Lindblad-Toh K."/>
        </authorList>
    </citation>
    <scope>NUCLEOTIDE SEQUENCE [LARGE SCALE GENOMIC DNA]</scope>
</reference>
<feature type="compositionally biased region" description="Basic and acidic residues" evidence="1">
    <location>
        <begin position="1"/>
        <end position="10"/>
    </location>
</feature>
<dbReference type="InParanoid" id="A0A5F8GRJ4"/>
<dbReference type="OMA" id="YENVEQS"/>
<reference evidence="2" key="2">
    <citation type="submission" date="2025-08" db="UniProtKB">
        <authorList>
            <consortium name="Ensembl"/>
        </authorList>
    </citation>
    <scope>IDENTIFICATION</scope>
</reference>
<sequence length="194" mass="21016">MASEGDHESEGVTSSPQGGLGEGLAQALALEASLPRLACIDLDKDLECRNELIDDKEFDIPQVDTPPTLESILNETDDEDESFVLEDPTLLNIDTIDTHSYDTSSVASSDSGDRTNLKRKKKLLDSFSLHGSVMRHSLLKGISAQIVSAAVSANLLPLAQGPEVAQGNKKEQNFGLFLPSSIFDHRLIGKVWIE</sequence>
<feature type="region of interest" description="Disordered" evidence="1">
    <location>
        <begin position="1"/>
        <end position="21"/>
    </location>
</feature>
<dbReference type="Ensembl" id="ENSMODT00000072537.1">
    <property type="protein sequence ID" value="ENSMODP00000050303.1"/>
    <property type="gene ID" value="ENSMODG00000036907.1"/>
</dbReference>
<proteinExistence type="predicted"/>
<keyword evidence="3" id="KW-1185">Reference proteome</keyword>
<protein>
    <recommendedName>
        <fullName evidence="4">VPS8 subunit of CORVET complex</fullName>
    </recommendedName>
</protein>
<name>A0A5F8GRJ4_MONDO</name>
<dbReference type="GeneTree" id="ENSGT00390000010672"/>
<evidence type="ECO:0000313" key="3">
    <source>
        <dbReference type="Proteomes" id="UP000002280"/>
    </source>
</evidence>
<dbReference type="STRING" id="13616.ENSMODP00000050303"/>
<evidence type="ECO:0008006" key="4">
    <source>
        <dbReference type="Google" id="ProtNLM"/>
    </source>
</evidence>
<dbReference type="AlphaFoldDB" id="A0A5F8GRJ4"/>
<evidence type="ECO:0000313" key="2">
    <source>
        <dbReference type="Ensembl" id="ENSMODP00000050303.1"/>
    </source>
</evidence>
<accession>A0A5F8GRJ4</accession>